<evidence type="ECO:0000256" key="1">
    <source>
        <dbReference type="SAM" id="MobiDB-lite"/>
    </source>
</evidence>
<evidence type="ECO:0000313" key="2">
    <source>
        <dbReference type="EMBL" id="MDQ0483893.1"/>
    </source>
</evidence>
<feature type="region of interest" description="Disordered" evidence="1">
    <location>
        <begin position="1"/>
        <end position="26"/>
    </location>
</feature>
<comment type="caution">
    <text evidence="2">The sequence shown here is derived from an EMBL/GenBank/DDBJ whole genome shotgun (WGS) entry which is preliminary data.</text>
</comment>
<gene>
    <name evidence="2" type="ORF">QO000_002877</name>
</gene>
<dbReference type="RefSeq" id="WP_301551780.1">
    <property type="nucleotide sequence ID" value="NZ_JAQRMZ010000004.1"/>
</dbReference>
<organism evidence="2 3">
    <name type="scientific">Guptibacillus hwajinpoensis</name>
    <dbReference type="NCBI Taxonomy" id="208199"/>
    <lineage>
        <taxon>Bacteria</taxon>
        <taxon>Bacillati</taxon>
        <taxon>Bacillota</taxon>
        <taxon>Bacilli</taxon>
        <taxon>Bacillales</taxon>
        <taxon>Guptibacillaceae</taxon>
        <taxon>Guptibacillus</taxon>
    </lineage>
</organism>
<reference evidence="2" key="1">
    <citation type="submission" date="2023-07" db="EMBL/GenBank/DDBJ databases">
        <title>Genomic Encyclopedia of Type Strains, Phase IV (KMG-IV): sequencing the most valuable type-strain genomes for metagenomic binning, comparative biology and taxonomic classification.</title>
        <authorList>
            <person name="Goeker M."/>
        </authorList>
    </citation>
    <scope>NUCLEOTIDE SEQUENCE [LARGE SCALE GENOMIC DNA]</scope>
    <source>
        <strain evidence="2">JSM 076093</strain>
    </source>
</reference>
<dbReference type="Proteomes" id="UP001226720">
    <property type="component" value="Unassembled WGS sequence"/>
</dbReference>
<feature type="compositionally biased region" description="Polar residues" evidence="1">
    <location>
        <begin position="1"/>
        <end position="22"/>
    </location>
</feature>
<name>A0ABU0K6C0_9BACL</name>
<sequence length="98" mass="11417">MISQLASCSSNQPNNDHVTISDQRAKEKQILSEDDAEVLVYNELTEEEQERYTVDYMKEEGTAYLIRIYEAVNGEIKVRAYYTVDFQTEKVEKIKSIE</sequence>
<accession>A0ABU0K6C0</accession>
<dbReference type="EMBL" id="JAUSWM010000005">
    <property type="protein sequence ID" value="MDQ0483893.1"/>
    <property type="molecule type" value="Genomic_DNA"/>
</dbReference>
<protein>
    <recommendedName>
        <fullName evidence="4">PepSY domain-containing protein</fullName>
    </recommendedName>
</protein>
<keyword evidence="3" id="KW-1185">Reference proteome</keyword>
<evidence type="ECO:0008006" key="4">
    <source>
        <dbReference type="Google" id="ProtNLM"/>
    </source>
</evidence>
<proteinExistence type="predicted"/>
<evidence type="ECO:0000313" key="3">
    <source>
        <dbReference type="Proteomes" id="UP001226720"/>
    </source>
</evidence>
<dbReference type="GeneID" id="301327334"/>